<proteinExistence type="predicted"/>
<evidence type="ECO:0000259" key="2">
    <source>
        <dbReference type="Pfam" id="PF03061"/>
    </source>
</evidence>
<feature type="region of interest" description="Disordered" evidence="1">
    <location>
        <begin position="1"/>
        <end position="22"/>
    </location>
</feature>
<name>A0A844ZI77_9SPHN</name>
<evidence type="ECO:0000256" key="1">
    <source>
        <dbReference type="SAM" id="MobiDB-lite"/>
    </source>
</evidence>
<dbReference type="GO" id="GO:0016790">
    <property type="term" value="F:thiolester hydrolase activity"/>
    <property type="evidence" value="ECO:0007669"/>
    <property type="project" value="UniProtKB-ARBA"/>
</dbReference>
<dbReference type="InterPro" id="IPR029069">
    <property type="entry name" value="HotDog_dom_sf"/>
</dbReference>
<gene>
    <name evidence="3" type="ORF">GRI38_05190</name>
</gene>
<organism evidence="3 4">
    <name type="scientific">Parapontixanthobacter aurantiacus</name>
    <dbReference type="NCBI Taxonomy" id="1463599"/>
    <lineage>
        <taxon>Bacteria</taxon>
        <taxon>Pseudomonadati</taxon>
        <taxon>Pseudomonadota</taxon>
        <taxon>Alphaproteobacteria</taxon>
        <taxon>Sphingomonadales</taxon>
        <taxon>Erythrobacteraceae</taxon>
        <taxon>Parapontixanthobacter</taxon>
    </lineage>
</organism>
<accession>A0A844ZI77</accession>
<evidence type="ECO:0000313" key="3">
    <source>
        <dbReference type="EMBL" id="MXO85419.1"/>
    </source>
</evidence>
<keyword evidence="4" id="KW-1185">Reference proteome</keyword>
<feature type="compositionally biased region" description="Basic residues" evidence="1">
    <location>
        <begin position="1"/>
        <end position="21"/>
    </location>
</feature>
<feature type="domain" description="Thioesterase" evidence="2">
    <location>
        <begin position="90"/>
        <end position="167"/>
    </location>
</feature>
<dbReference type="CDD" id="cd03443">
    <property type="entry name" value="PaaI_thioesterase"/>
    <property type="match status" value="1"/>
</dbReference>
<dbReference type="InterPro" id="IPR006683">
    <property type="entry name" value="Thioestr_dom"/>
</dbReference>
<comment type="caution">
    <text evidence="3">The sequence shown here is derived from an EMBL/GenBank/DDBJ whole genome shotgun (WGS) entry which is preliminary data.</text>
</comment>
<dbReference type="OrthoDB" id="5741080at2"/>
<sequence>MSAPRACRRRKRLPRSRKCRSKSISDVPLDHLSDDIFDHGPDPDNPGWNHWNFHDDTLFNGAVLGRLIVRKDGDACRLRMFPERRHLNLQGVIHGAVTMGLIDISLFSAMHVLGGSDSGPSVTLELSTQFVEAGKAEEPLDAVTSILRETGRLAFLRGEVVQGDTIVAAFSGIVRKFKPRS</sequence>
<dbReference type="AlphaFoldDB" id="A0A844ZI77"/>
<evidence type="ECO:0000313" key="4">
    <source>
        <dbReference type="Proteomes" id="UP000433104"/>
    </source>
</evidence>
<dbReference type="Pfam" id="PF03061">
    <property type="entry name" value="4HBT"/>
    <property type="match status" value="1"/>
</dbReference>
<reference evidence="3 4" key="1">
    <citation type="submission" date="2019-12" db="EMBL/GenBank/DDBJ databases">
        <title>Genomic-based taxomic classification of the family Erythrobacteraceae.</title>
        <authorList>
            <person name="Xu L."/>
        </authorList>
    </citation>
    <scope>NUCLEOTIDE SEQUENCE [LARGE SCALE GENOMIC DNA]</scope>
    <source>
        <strain evidence="3 4">MCCC 1A09962</strain>
    </source>
</reference>
<dbReference type="Proteomes" id="UP000433104">
    <property type="component" value="Unassembled WGS sequence"/>
</dbReference>
<protein>
    <submittedName>
        <fullName evidence="3">PaaI family thioesterase</fullName>
    </submittedName>
</protein>
<dbReference type="Gene3D" id="3.10.129.10">
    <property type="entry name" value="Hotdog Thioesterase"/>
    <property type="match status" value="1"/>
</dbReference>
<dbReference type="SUPFAM" id="SSF54637">
    <property type="entry name" value="Thioesterase/thiol ester dehydrase-isomerase"/>
    <property type="match status" value="1"/>
</dbReference>
<dbReference type="EMBL" id="WTYW01000001">
    <property type="protein sequence ID" value="MXO85419.1"/>
    <property type="molecule type" value="Genomic_DNA"/>
</dbReference>